<dbReference type="InterPro" id="IPR003660">
    <property type="entry name" value="HAMP_dom"/>
</dbReference>
<dbReference type="InterPro" id="IPR001789">
    <property type="entry name" value="Sig_transdc_resp-reg_receiver"/>
</dbReference>
<dbReference type="Pfam" id="PF00072">
    <property type="entry name" value="Response_reg"/>
    <property type="match status" value="1"/>
</dbReference>
<feature type="domain" description="HAMP" evidence="12">
    <location>
        <begin position="615"/>
        <end position="637"/>
    </location>
</feature>
<dbReference type="PANTHER" id="PTHR43047">
    <property type="entry name" value="TWO-COMPONENT HISTIDINE PROTEIN KINASE"/>
    <property type="match status" value="1"/>
</dbReference>
<dbReference type="SUPFAM" id="SSF47384">
    <property type="entry name" value="Homodimeric domain of signal transducing histidine kinase"/>
    <property type="match status" value="1"/>
</dbReference>
<dbReference type="Gene3D" id="1.10.287.130">
    <property type="match status" value="1"/>
</dbReference>
<dbReference type="SMART" id="SM00448">
    <property type="entry name" value="REC"/>
    <property type="match status" value="1"/>
</dbReference>
<feature type="region of interest" description="Disordered" evidence="8">
    <location>
        <begin position="513"/>
        <end position="554"/>
    </location>
</feature>
<feature type="compositionally biased region" description="Low complexity" evidence="8">
    <location>
        <begin position="1254"/>
        <end position="1266"/>
    </location>
</feature>
<dbReference type="CDD" id="cd17546">
    <property type="entry name" value="REC_hyHK_CKI1_RcsC-like"/>
    <property type="match status" value="1"/>
</dbReference>
<keyword evidence="9" id="KW-1133">Transmembrane helix</keyword>
<feature type="domain" description="Response regulatory" evidence="11">
    <location>
        <begin position="1103"/>
        <end position="1223"/>
    </location>
</feature>
<evidence type="ECO:0000256" key="9">
    <source>
        <dbReference type="SAM" id="Phobius"/>
    </source>
</evidence>
<dbReference type="Gene3D" id="3.40.50.2300">
    <property type="match status" value="1"/>
</dbReference>
<dbReference type="PRINTS" id="PR00344">
    <property type="entry name" value="BCTRLSENSOR"/>
</dbReference>
<feature type="modified residue" description="4-aspartylphosphate" evidence="6">
    <location>
        <position position="1158"/>
    </location>
</feature>
<keyword evidence="3 6" id="KW-0597">Phosphoprotein</keyword>
<evidence type="ECO:0000256" key="5">
    <source>
        <dbReference type="ARBA" id="ARBA00022777"/>
    </source>
</evidence>
<gene>
    <name evidence="13" type="primary">SLN1</name>
    <name evidence="13" type="ORF">Q9L58_005140</name>
</gene>
<comment type="caution">
    <text evidence="13">The sequence shown here is derived from an EMBL/GenBank/DDBJ whole genome shotgun (WGS) entry which is preliminary data.</text>
</comment>
<evidence type="ECO:0000259" key="12">
    <source>
        <dbReference type="PROSITE" id="PS50885"/>
    </source>
</evidence>
<name>A0ABR3GIZ2_9PEZI</name>
<feature type="coiled-coil region" evidence="7">
    <location>
        <begin position="622"/>
        <end position="663"/>
    </location>
</feature>
<dbReference type="Gene3D" id="3.30.565.10">
    <property type="entry name" value="Histidine kinase-like ATPase, C-terminal domain"/>
    <property type="match status" value="1"/>
</dbReference>
<evidence type="ECO:0000256" key="7">
    <source>
        <dbReference type="SAM" id="Coils"/>
    </source>
</evidence>
<organism evidence="13 14">
    <name type="scientific">Discina gigas</name>
    <dbReference type="NCBI Taxonomy" id="1032678"/>
    <lineage>
        <taxon>Eukaryota</taxon>
        <taxon>Fungi</taxon>
        <taxon>Dikarya</taxon>
        <taxon>Ascomycota</taxon>
        <taxon>Pezizomycotina</taxon>
        <taxon>Pezizomycetes</taxon>
        <taxon>Pezizales</taxon>
        <taxon>Discinaceae</taxon>
        <taxon>Discina</taxon>
    </lineage>
</organism>
<sequence length="1286" mass="139423">MRIRIREQLSMLVALTALTAVGVLAVVTWVNNYELVLGVRSSRFSLTASLKSIQVAQAISLLHNTVYAISTRAILQSALRRYQLGNNTMENWIRTLEDLQNSASASTGGFAEVLQVVVFDENLGNGVPGVEPGTLVDGLVVGAANYTGILPNGTRLNVGHGLGGRLGILNATGDNAAGVVLPGSPENGGIGGPMFTNQSADQMAEVVYNATHGLPFHDGFPGALYPFEKGQELADPVNYFTPEYISAKRGLLLGPMKVNDTFYMLSFTIPIINNTSESALLGFLTVVLNAQIVLDIIKDTRGLGETGQTILVGPDTPSNVWNDSRLSKMTQETADAEASGGARTMRGVKRRSHSTVAALSGLFGRSLGLKRRSDNGTGVGDYDFRYLLPPGRDIGLVGQVRKLKDYHVVQRVFRDGVGGPDGAGDDGDGGGSDLDTWNSEKRQVSVGYAIVDVVKDLADWALLIEQDKGEAFQPIYKLRNILVGTVFGTFAVVMALVCPIAHFAVKPITRLKRATEKSTGGPGSDGSIVTEADLNTGMRPPSYTPSGSQSDDVADSIDHDALADDEERGRNRFYGYIRRRAQRRDSSQSGDGSEEQRRRAFRIPGKVRERKHIIHDELTDLTRTFNEMSEELVRQYENLEERVAERTKELEEQKKVAEAANQAKSLFVANITHELRTPLNGILGMCAVCMQEDEIPKIKRSLGIVYKSGELLLHLLTDLLTFSRNQVGHMAISLDEKEFRMTDVSTQIVAIFENQAKESKIDLGISISPEKKVREMVFWGDSNRILQVLINLVSNSLKFTPENGAIQIRMNLLQEVLPLPASLEYPVRRGSSRTGSKNKNAISRLPSTATSPPTPTISVRQIPSTQDTTTATAIANHAVLTEKLQDQLGSPSRPKSPPVGSRTFMFEFQVEDTGPGIPEAMHQKVFEPFVQGDLRLSKKYGGTGLGLSICQQLAKLMKGTIELKSLEKAGTTFTMRIPLLFVKDVTPSVLSERERQDLSRTNSIVGVTSHNHPTTNGNTATTGEPGGEKKPDIEKSSHGHAETASRESGESSVSFGKNNKPRLVGLSQPFFAPDRPPSGAETPGEEVQAMTTRVAVDDGGMIRVLVAEDNKVNQEVVLKMLKLEEIYDVTIAKDGQEAVERIKEALNEGKNFHLVLMDIQMPNLDGIESTKIIRHLGYSAPIVALTAFAEASNVKDCLDAGMNYFLAKPIRRPQLKHVLKTYCSTIREEIGGAMSDVSSATTMDRIAGGGAGGASLASSTKGSSMGMPTPEMGKGGPLVEVNENVK</sequence>
<feature type="compositionally biased region" description="Polar residues" evidence="8">
    <location>
        <begin position="832"/>
        <end position="841"/>
    </location>
</feature>
<dbReference type="PROSITE" id="PS50885">
    <property type="entry name" value="HAMP"/>
    <property type="match status" value="1"/>
</dbReference>
<feature type="region of interest" description="Disordered" evidence="8">
    <location>
        <begin position="417"/>
        <end position="436"/>
    </location>
</feature>
<dbReference type="InterPro" id="IPR004358">
    <property type="entry name" value="Sig_transdc_His_kin-like_C"/>
</dbReference>
<evidence type="ECO:0000256" key="2">
    <source>
        <dbReference type="ARBA" id="ARBA00012438"/>
    </source>
</evidence>
<keyword evidence="7" id="KW-0175">Coiled coil</keyword>
<dbReference type="SMART" id="SM00387">
    <property type="entry name" value="HATPase_c"/>
    <property type="match status" value="1"/>
</dbReference>
<evidence type="ECO:0000259" key="11">
    <source>
        <dbReference type="PROSITE" id="PS50110"/>
    </source>
</evidence>
<dbReference type="Pfam" id="PF00512">
    <property type="entry name" value="HisKA"/>
    <property type="match status" value="1"/>
</dbReference>
<dbReference type="GO" id="GO:0004673">
    <property type="term" value="F:protein histidine kinase activity"/>
    <property type="evidence" value="ECO:0007669"/>
    <property type="project" value="UniProtKB-EC"/>
</dbReference>
<reference evidence="13 14" key="1">
    <citation type="submission" date="2024-02" db="EMBL/GenBank/DDBJ databases">
        <title>Discinaceae phylogenomics.</title>
        <authorList>
            <person name="Dirks A.C."/>
            <person name="James T.Y."/>
        </authorList>
    </citation>
    <scope>NUCLEOTIDE SEQUENCE [LARGE SCALE GENOMIC DNA]</scope>
    <source>
        <strain evidence="13 14">ACD0624</strain>
    </source>
</reference>
<keyword evidence="14" id="KW-1185">Reference proteome</keyword>
<dbReference type="CDD" id="cd00082">
    <property type="entry name" value="HisKA"/>
    <property type="match status" value="1"/>
</dbReference>
<evidence type="ECO:0000313" key="14">
    <source>
        <dbReference type="Proteomes" id="UP001447188"/>
    </source>
</evidence>
<dbReference type="PROSITE" id="PS50110">
    <property type="entry name" value="RESPONSE_REGULATORY"/>
    <property type="match status" value="1"/>
</dbReference>
<dbReference type="PANTHER" id="PTHR43047:SF72">
    <property type="entry name" value="OSMOSENSING HISTIDINE PROTEIN KINASE SLN1"/>
    <property type="match status" value="1"/>
</dbReference>
<dbReference type="Pfam" id="PF02518">
    <property type="entry name" value="HATPase_c"/>
    <property type="match status" value="1"/>
</dbReference>
<evidence type="ECO:0000256" key="8">
    <source>
        <dbReference type="SAM" id="MobiDB-lite"/>
    </source>
</evidence>
<feature type="compositionally biased region" description="Polar residues" evidence="8">
    <location>
        <begin position="999"/>
        <end position="1022"/>
    </location>
</feature>
<keyword evidence="9" id="KW-0812">Transmembrane</keyword>
<accession>A0ABR3GIZ2</accession>
<keyword evidence="5 13" id="KW-0418">Kinase</keyword>
<feature type="transmembrane region" description="Helical" evidence="9">
    <location>
        <begin position="481"/>
        <end position="505"/>
    </location>
</feature>
<feature type="compositionally biased region" description="Basic and acidic residues" evidence="8">
    <location>
        <begin position="1026"/>
        <end position="1049"/>
    </location>
</feature>
<dbReference type="InterPro" id="IPR005467">
    <property type="entry name" value="His_kinase_dom"/>
</dbReference>
<feature type="region of interest" description="Disordered" evidence="8">
    <location>
        <begin position="827"/>
        <end position="866"/>
    </location>
</feature>
<dbReference type="SUPFAM" id="SSF55874">
    <property type="entry name" value="ATPase domain of HSP90 chaperone/DNA topoisomerase II/histidine kinase"/>
    <property type="match status" value="1"/>
</dbReference>
<dbReference type="Proteomes" id="UP001447188">
    <property type="component" value="Unassembled WGS sequence"/>
</dbReference>
<comment type="catalytic activity">
    <reaction evidence="1">
        <text>ATP + protein L-histidine = ADP + protein N-phospho-L-histidine.</text>
        <dbReference type="EC" id="2.7.13.3"/>
    </reaction>
</comment>
<evidence type="ECO:0000256" key="1">
    <source>
        <dbReference type="ARBA" id="ARBA00000085"/>
    </source>
</evidence>
<evidence type="ECO:0000256" key="3">
    <source>
        <dbReference type="ARBA" id="ARBA00022553"/>
    </source>
</evidence>
<keyword evidence="9" id="KW-0472">Membrane</keyword>
<feature type="region of interest" description="Disordered" evidence="8">
    <location>
        <begin position="990"/>
        <end position="1087"/>
    </location>
</feature>
<evidence type="ECO:0000256" key="4">
    <source>
        <dbReference type="ARBA" id="ARBA00022679"/>
    </source>
</evidence>
<dbReference type="PROSITE" id="PS50109">
    <property type="entry name" value="HIS_KIN"/>
    <property type="match status" value="1"/>
</dbReference>
<feature type="region of interest" description="Disordered" evidence="8">
    <location>
        <begin position="576"/>
        <end position="603"/>
    </location>
</feature>
<dbReference type="InterPro" id="IPR036097">
    <property type="entry name" value="HisK_dim/P_sf"/>
</dbReference>
<keyword evidence="4 13" id="KW-0808">Transferase</keyword>
<evidence type="ECO:0000256" key="6">
    <source>
        <dbReference type="PROSITE-ProRule" id="PRU00169"/>
    </source>
</evidence>
<dbReference type="InterPro" id="IPR036890">
    <property type="entry name" value="HATPase_C_sf"/>
</dbReference>
<dbReference type="SMART" id="SM00388">
    <property type="entry name" value="HisKA"/>
    <property type="match status" value="1"/>
</dbReference>
<protein>
    <recommendedName>
        <fullName evidence="2">histidine kinase</fullName>
        <ecNumber evidence="2">2.7.13.3</ecNumber>
    </recommendedName>
</protein>
<dbReference type="InterPro" id="IPR011006">
    <property type="entry name" value="CheY-like_superfamily"/>
</dbReference>
<dbReference type="InterPro" id="IPR003594">
    <property type="entry name" value="HATPase_dom"/>
</dbReference>
<proteinExistence type="predicted"/>
<evidence type="ECO:0000313" key="13">
    <source>
        <dbReference type="EMBL" id="KAL0635897.1"/>
    </source>
</evidence>
<feature type="domain" description="Histidine kinase" evidence="10">
    <location>
        <begin position="670"/>
        <end position="981"/>
    </location>
</feature>
<dbReference type="EMBL" id="JBBBZM010000060">
    <property type="protein sequence ID" value="KAL0635897.1"/>
    <property type="molecule type" value="Genomic_DNA"/>
</dbReference>
<evidence type="ECO:0000259" key="10">
    <source>
        <dbReference type="PROSITE" id="PS50109"/>
    </source>
</evidence>
<dbReference type="InterPro" id="IPR003661">
    <property type="entry name" value="HisK_dim/P_dom"/>
</dbReference>
<dbReference type="SUPFAM" id="SSF52172">
    <property type="entry name" value="CheY-like"/>
    <property type="match status" value="1"/>
</dbReference>
<dbReference type="EC" id="2.7.13.3" evidence="2"/>
<feature type="region of interest" description="Disordered" evidence="8">
    <location>
        <begin position="1251"/>
        <end position="1286"/>
    </location>
</feature>